<proteinExistence type="predicted"/>
<evidence type="ECO:0000256" key="1">
    <source>
        <dbReference type="SAM" id="MobiDB-lite"/>
    </source>
</evidence>
<feature type="compositionally biased region" description="Basic and acidic residues" evidence="1">
    <location>
        <begin position="1643"/>
        <end position="1672"/>
    </location>
</feature>
<feature type="region of interest" description="Disordered" evidence="1">
    <location>
        <begin position="196"/>
        <end position="242"/>
    </location>
</feature>
<feature type="compositionally biased region" description="Basic and acidic residues" evidence="1">
    <location>
        <begin position="1926"/>
        <end position="1948"/>
    </location>
</feature>
<evidence type="ECO:0000313" key="2">
    <source>
        <dbReference type="EMBL" id="GIQ80550.1"/>
    </source>
</evidence>
<evidence type="ECO:0000313" key="3">
    <source>
        <dbReference type="Proteomes" id="UP000265618"/>
    </source>
</evidence>
<feature type="region of interest" description="Disordered" evidence="1">
    <location>
        <begin position="700"/>
        <end position="729"/>
    </location>
</feature>
<feature type="compositionally biased region" description="Low complexity" evidence="1">
    <location>
        <begin position="1777"/>
        <end position="1787"/>
    </location>
</feature>
<feature type="region of interest" description="Disordered" evidence="1">
    <location>
        <begin position="557"/>
        <end position="596"/>
    </location>
</feature>
<accession>A0A9K3GFH2</accession>
<organism evidence="2 3">
    <name type="scientific">Kipferlia bialata</name>
    <dbReference type="NCBI Taxonomy" id="797122"/>
    <lineage>
        <taxon>Eukaryota</taxon>
        <taxon>Metamonada</taxon>
        <taxon>Carpediemonas-like organisms</taxon>
        <taxon>Kipferlia</taxon>
    </lineage>
</organism>
<feature type="compositionally biased region" description="Acidic residues" evidence="1">
    <location>
        <begin position="1412"/>
        <end position="1429"/>
    </location>
</feature>
<protein>
    <submittedName>
        <fullName evidence="2">Uncharacterized protein</fullName>
    </submittedName>
</protein>
<name>A0A9K3GFH2_9EUKA</name>
<feature type="compositionally biased region" description="Basic and acidic residues" evidence="1">
    <location>
        <begin position="196"/>
        <end position="218"/>
    </location>
</feature>
<dbReference type="EMBL" id="BDIP01000192">
    <property type="protein sequence ID" value="GIQ80550.1"/>
    <property type="molecule type" value="Genomic_DNA"/>
</dbReference>
<sequence>MDLLPWLTYEPLLRLKGGDASFSTHIPGQEGDDSEDRDVDKGGVLLLEVPLGGKLGACIVTAVSVEIPRLCRTPDTSIERVCLTDREAGTSLPLPFMGTLSPGQPSVLCDSEKDTARVAGFVLHCVTPRECVRDLSLSIYLTGIDPMMRQAYETQVQRVSVHGFDIGPAAVIPHRPRDILALLHLHASVAWAHPDTDRDTYTQRDTDRDPDREGRAGSHTEGSVPSPTGVAKSSPSPSPSSQVDWENVRVAVAAAGYLGCLALLKGRKFVQGLELCARAAKQLGCPAVAELLVGDAACAPLMAAELYTLVAEGLLASSGGQGQGLVARALGGAGGLSLSGPQHNQMAAVSCVSTGASDANDLIDPISGLSSPLQVYPAARLAPSVALCIASQRLLPVAARLASGRVALPLCIGYQQSLGARFLERVIDAAGPGLGRQGTLLAARELMLAPSPPPEPRSGRAPTIDTHIGRALTAVSGLLRCFVPSETAAVARDLFSLHVLAQGQVQQTRLYSLLASALEACPLSPSVDTPSPLPVPLPLDALVTGVSVCHGCVERGSGGQQGEGMHARSGVEAERGTNAHEGVRGVPSPDPASGQSALSDAALRLLQLVGMHSVAHRDSASQAMGWASSVLHDASVVQGVGPGIGASPSTVGYQSLSGSYHQPSPQMSGVGGGVGSLPWADRVIGALALLRGICHQASQRQRQSESQSDCLDSQGAGAGTETETGPLCGGDRDSLGLAADGFPLLPLSLCPPVLSSPTSSESLPSCHAVVAEIGSLCRCLSDNSSHAPASLVIPLSTDLYDTGAHLLLSLPSSPDTVRALVGPFLSVASSHLTSTSPFPVLLGQIRQVGCLLCRVGDRASGVCDTVLALLLHLVQWVPLCVETAVFSAVGGLLAVLLGTEGVSETDRCQALSATITALLDSGTAPHTERDRLIEQVTSHAEGLVEGHPALAASVVSASVVSVVASPSHTGEGVCARLVHRMGAPALEALVGDLIGGQGDTPAGGSTSGAGVQSPSLMHCDSQDTMAVLGGLWVRVAAAAAWAGVSPDVWTPLLTTLTQTPCALGVVHLKCLSVCAQCLEGGHKPQGEAEADTAAVAAATSGHASLSSLGVQALLPFSAYAAAVRDGSLFYPLSQAAHALLDVCALIGGACSDGTGCRGSGGEGDRTRDTLVPSESPVHSHTGTASSYAALLWDGRPPLCPPPLSLMSTRVPSPPLPWHDMTQMAEVTLPPTIPYVVSRTDLPSPPPPAVLGGPATPMVYSTHGAVGENGGMFPGSMSPPPRDGPVSLPGDRSHSPSASPFPGRADPASLADLVDRLPDSKVQMRDLAGRPIGETLVVAPRPGSAASASHTVSLRASREADVLREVAHRHRQRPSTEGYIARRKETLASKQRRFSDLLAKEQAEWAASTLGDGGEEEVLLPEDGDREGDDGSVGLVSEGEDLMRGEVERGGSRSRSGSPSPSETDKKGQRREGSDAEEEGVWEREREDRALMLSDMVGQRRSDSCESSDPSDVEYLVVDSSAERRHNEVMGGVHTEDGFHSDSLYSPRGGDGYGEGESGRESGGRTYSSDRGSPALHGHSDDVDTDTEYAQGAGYVGTDTSETRGSDADTDEYLDRGGGSTHSASGSKSVGDFGSGESVTPREYGYREEEREREVSSTGSGHREDRTDRRSRSGGDSGSDGEGESPGIDRTPDSHGSRPASPTPGAGLEGSVEVSEVSDQVPVPTHRDRDRDRDSRDGGAQYSDGYSGSEETEQRAQEGHLGVDADAQAMGRSAGGMSPRSQSSSPSSERLFHRCREGEESGEESGEREPSGASGEPDYIGEYGYGRDTEYTDPYPIPSGYASVSEREREGEGSGSGSEAEVPMAMAAQTPRPSTYTVRDGPGAKGREGSRSAVSVSVDRTHTPPESQHSSTEEGSGRSDSMGEDYSQDRDRARGIDGQRGRGHGRESQSPDADAGTGRDRHHQRRRRGPVSRRDRDRDRHDHRHRRHGTEYVLEDVGGTGPASTRHHTQHGGRDGLPTHTPHSHGTYSDVSSDESLSLGISDLRSPLLVSRRVLASRSRVQAESWVDPLSISDESDSDDILFDFCVRQNSLTVRSPQERVARMRALMRSRYNID</sequence>
<reference evidence="2 3" key="1">
    <citation type="journal article" date="2018" name="PLoS ONE">
        <title>The draft genome of Kipferlia bialata reveals reductive genome evolution in fornicate parasites.</title>
        <authorList>
            <person name="Tanifuji G."/>
            <person name="Takabayashi S."/>
            <person name="Kume K."/>
            <person name="Takagi M."/>
            <person name="Nakayama T."/>
            <person name="Kamikawa R."/>
            <person name="Inagaki Y."/>
            <person name="Hashimoto T."/>
        </authorList>
    </citation>
    <scope>NUCLEOTIDE SEQUENCE [LARGE SCALE GENOMIC DNA]</scope>
    <source>
        <strain evidence="2">NY0173</strain>
    </source>
</reference>
<feature type="compositionally biased region" description="Basic and acidic residues" evidence="1">
    <location>
        <begin position="1789"/>
        <end position="1809"/>
    </location>
</feature>
<feature type="region of interest" description="Disordered" evidence="1">
    <location>
        <begin position="1405"/>
        <end position="2033"/>
    </location>
</feature>
<feature type="region of interest" description="Disordered" evidence="1">
    <location>
        <begin position="1156"/>
        <end position="1181"/>
    </location>
</feature>
<feature type="compositionally biased region" description="Polar residues" evidence="1">
    <location>
        <begin position="2023"/>
        <end position="2033"/>
    </location>
</feature>
<keyword evidence="3" id="KW-1185">Reference proteome</keyword>
<feature type="compositionally biased region" description="Basic and acidic residues" evidence="1">
    <location>
        <begin position="565"/>
        <end position="583"/>
    </location>
</feature>
<feature type="compositionally biased region" description="Basic residues" evidence="1">
    <location>
        <begin position="1959"/>
        <end position="1970"/>
    </location>
</feature>
<dbReference type="Proteomes" id="UP000265618">
    <property type="component" value="Unassembled WGS sequence"/>
</dbReference>
<feature type="compositionally biased region" description="Basic and acidic residues" evidence="1">
    <location>
        <begin position="1440"/>
        <end position="1450"/>
    </location>
</feature>
<feature type="compositionally biased region" description="Basic and acidic residues" evidence="1">
    <location>
        <begin position="1751"/>
        <end position="1762"/>
    </location>
</feature>
<feature type="compositionally biased region" description="Basic and acidic residues" evidence="1">
    <location>
        <begin position="1724"/>
        <end position="1736"/>
    </location>
</feature>
<feature type="region of interest" description="Disordered" evidence="1">
    <location>
        <begin position="1268"/>
        <end position="1307"/>
    </location>
</feature>
<feature type="compositionally biased region" description="Basic and acidic residues" evidence="1">
    <location>
        <begin position="1480"/>
        <end position="1489"/>
    </location>
</feature>
<feature type="compositionally biased region" description="Basic and acidic residues" evidence="1">
    <location>
        <begin position="1520"/>
        <end position="1539"/>
    </location>
</feature>
<feature type="compositionally biased region" description="Low complexity" evidence="1">
    <location>
        <begin position="1452"/>
        <end position="1461"/>
    </location>
</feature>
<feature type="compositionally biased region" description="Basic and acidic residues" evidence="1">
    <location>
        <begin position="1462"/>
        <end position="1473"/>
    </location>
</feature>
<comment type="caution">
    <text evidence="2">The sequence shown here is derived from an EMBL/GenBank/DDBJ whole genome shotgun (WGS) entry which is preliminary data.</text>
</comment>
<gene>
    <name evidence="2" type="ORF">KIPB_001366</name>
</gene>